<dbReference type="InterPro" id="IPR007324">
    <property type="entry name" value="Sugar-bd_dom_put"/>
</dbReference>
<evidence type="ECO:0000313" key="6">
    <source>
        <dbReference type="EMBL" id="MBK0417445.1"/>
    </source>
</evidence>
<dbReference type="GO" id="GO:0030246">
    <property type="term" value="F:carbohydrate binding"/>
    <property type="evidence" value="ECO:0007669"/>
    <property type="project" value="InterPro"/>
</dbReference>
<dbReference type="AlphaFoldDB" id="A0A934Q4T9"/>
<evidence type="ECO:0000313" key="7">
    <source>
        <dbReference type="Proteomes" id="UP000608530"/>
    </source>
</evidence>
<evidence type="ECO:0000256" key="3">
    <source>
        <dbReference type="ARBA" id="ARBA00023125"/>
    </source>
</evidence>
<name>A0A934Q4T9_9MICO</name>
<dbReference type="InterPro" id="IPR036388">
    <property type="entry name" value="WH-like_DNA-bd_sf"/>
</dbReference>
<evidence type="ECO:0000256" key="2">
    <source>
        <dbReference type="ARBA" id="ARBA00023015"/>
    </source>
</evidence>
<organism evidence="6 7">
    <name type="scientific">Leucobacter chromiisoli</name>
    <dbReference type="NCBI Taxonomy" id="2796471"/>
    <lineage>
        <taxon>Bacteria</taxon>
        <taxon>Bacillati</taxon>
        <taxon>Actinomycetota</taxon>
        <taxon>Actinomycetes</taxon>
        <taxon>Micrococcales</taxon>
        <taxon>Microbacteriaceae</taxon>
        <taxon>Leucobacter</taxon>
    </lineage>
</organism>
<dbReference type="PANTHER" id="PTHR34294:SF1">
    <property type="entry name" value="TRANSCRIPTIONAL REGULATOR LSRR"/>
    <property type="match status" value="1"/>
</dbReference>
<dbReference type="Gene3D" id="3.40.50.1360">
    <property type="match status" value="1"/>
</dbReference>
<dbReference type="PANTHER" id="PTHR34294">
    <property type="entry name" value="TRANSCRIPTIONAL REGULATOR-RELATED"/>
    <property type="match status" value="1"/>
</dbReference>
<reference evidence="6" key="1">
    <citation type="submission" date="2020-12" db="EMBL/GenBank/DDBJ databases">
        <title>Leucobacter sp. CAS1, isolated from Chromium sludge.</title>
        <authorList>
            <person name="Xu Z."/>
        </authorList>
    </citation>
    <scope>NUCLEOTIDE SEQUENCE</scope>
    <source>
        <strain evidence="6">CSA1</strain>
    </source>
</reference>
<keyword evidence="7" id="KW-1185">Reference proteome</keyword>
<dbReference type="Proteomes" id="UP000608530">
    <property type="component" value="Unassembled WGS sequence"/>
</dbReference>
<feature type="domain" description="Sugar-binding" evidence="5">
    <location>
        <begin position="69"/>
        <end position="308"/>
    </location>
</feature>
<dbReference type="InterPro" id="IPR051054">
    <property type="entry name" value="SorC_transcr_regulators"/>
</dbReference>
<evidence type="ECO:0000256" key="4">
    <source>
        <dbReference type="ARBA" id="ARBA00023163"/>
    </source>
</evidence>
<gene>
    <name evidence="6" type="ORF">JD276_00130</name>
</gene>
<evidence type="ECO:0000259" key="5">
    <source>
        <dbReference type="Pfam" id="PF04198"/>
    </source>
</evidence>
<evidence type="ECO:0000256" key="1">
    <source>
        <dbReference type="ARBA" id="ARBA00010466"/>
    </source>
</evidence>
<protein>
    <submittedName>
        <fullName evidence="6">Transcriptional regulator</fullName>
    </submittedName>
</protein>
<sequence length="309" mass="32933">MQPGPSRLVEMAYIAREFYVNDVPLVQIAEHLGVSRFKVARMLGEARDLGIVRIIVRSPEGVTVEGLEEIAARYGLREARCAIPQDRTAAGVREALGRLASDYLSEAVSPADVLGFASGRTLSAIADHLPPLPPCDAVQLTGLAGPLDETAGDLLRRVTSRSGGRAFPIHAPLVASDPAAAEAFRRQPATAEAFDRMRGVTKAIMAVGSWDPVASQLAEALAAEEREALVTAGVRAEVSTVLFDERGRVVPGLEDRSIAISLDTLRAIPEVVLVAGGREKLDALRAVLRAGIATVLITDDDTAHRLLER</sequence>
<comment type="similarity">
    <text evidence="1">Belongs to the SorC transcriptional regulatory family.</text>
</comment>
<dbReference type="Pfam" id="PF04198">
    <property type="entry name" value="Sugar-bind"/>
    <property type="match status" value="1"/>
</dbReference>
<dbReference type="InterPro" id="IPR037171">
    <property type="entry name" value="NagB/RpiA_transferase-like"/>
</dbReference>
<comment type="caution">
    <text evidence="6">The sequence shown here is derived from an EMBL/GenBank/DDBJ whole genome shotgun (WGS) entry which is preliminary data.</text>
</comment>
<dbReference type="SUPFAM" id="SSF100950">
    <property type="entry name" value="NagB/RpiA/CoA transferase-like"/>
    <property type="match status" value="1"/>
</dbReference>
<dbReference type="EMBL" id="JAEHOH010000001">
    <property type="protein sequence ID" value="MBK0417445.1"/>
    <property type="molecule type" value="Genomic_DNA"/>
</dbReference>
<dbReference type="RefSeq" id="WP_200112550.1">
    <property type="nucleotide sequence ID" value="NZ_JAEHOH010000001.1"/>
</dbReference>
<dbReference type="GO" id="GO:0003677">
    <property type="term" value="F:DNA binding"/>
    <property type="evidence" value="ECO:0007669"/>
    <property type="project" value="UniProtKB-KW"/>
</dbReference>
<keyword evidence="4" id="KW-0804">Transcription</keyword>
<accession>A0A934Q4T9</accession>
<proteinExistence type="inferred from homology"/>
<dbReference type="Gene3D" id="1.10.10.10">
    <property type="entry name" value="Winged helix-like DNA-binding domain superfamily/Winged helix DNA-binding domain"/>
    <property type="match status" value="1"/>
</dbReference>
<keyword evidence="2" id="KW-0805">Transcription regulation</keyword>
<keyword evidence="3" id="KW-0238">DNA-binding</keyword>